<evidence type="ECO:0000313" key="8">
    <source>
        <dbReference type="Proteomes" id="UP000270924"/>
    </source>
</evidence>
<feature type="transmembrane region" description="Helical" evidence="5">
    <location>
        <begin position="158"/>
        <end position="178"/>
    </location>
</feature>
<comment type="subcellular location">
    <subcellularLocation>
        <location evidence="1">Membrane</location>
        <topology evidence="1">Multi-pass membrane protein</topology>
    </subcellularLocation>
</comment>
<dbReference type="GO" id="GO:0005222">
    <property type="term" value="F:intracellularly cAMP-activated cation channel activity"/>
    <property type="evidence" value="ECO:0007669"/>
    <property type="project" value="TreeGrafter"/>
</dbReference>
<dbReference type="PANTHER" id="PTHR45638">
    <property type="entry name" value="CYCLIC NUCLEOTIDE-GATED CATION CHANNEL SUBUNIT A"/>
    <property type="match status" value="1"/>
</dbReference>
<evidence type="ECO:0000313" key="7">
    <source>
        <dbReference type="EMBL" id="VDM13394.1"/>
    </source>
</evidence>
<keyword evidence="4 5" id="KW-0472">Membrane</keyword>
<dbReference type="InterPro" id="IPR050866">
    <property type="entry name" value="CNG_cation_channel"/>
</dbReference>
<keyword evidence="8" id="KW-1185">Reference proteome</keyword>
<dbReference type="GO" id="GO:0030553">
    <property type="term" value="F:cGMP binding"/>
    <property type="evidence" value="ECO:0007669"/>
    <property type="project" value="TreeGrafter"/>
</dbReference>
<evidence type="ECO:0000256" key="5">
    <source>
        <dbReference type="SAM" id="Phobius"/>
    </source>
</evidence>
<name>A0A3P7EAI4_WUCBA</name>
<keyword evidence="2 5" id="KW-0812">Transmembrane</keyword>
<evidence type="ECO:0000256" key="2">
    <source>
        <dbReference type="ARBA" id="ARBA00022692"/>
    </source>
</evidence>
<dbReference type="GO" id="GO:0005886">
    <property type="term" value="C:plasma membrane"/>
    <property type="evidence" value="ECO:0007669"/>
    <property type="project" value="TreeGrafter"/>
</dbReference>
<evidence type="ECO:0000259" key="6">
    <source>
        <dbReference type="Pfam" id="PF00520"/>
    </source>
</evidence>
<dbReference type="GO" id="GO:0017071">
    <property type="term" value="C:intracellular cyclic nucleotide activated cation channel complex"/>
    <property type="evidence" value="ECO:0007669"/>
    <property type="project" value="TreeGrafter"/>
</dbReference>
<reference evidence="7 8" key="1">
    <citation type="submission" date="2018-11" db="EMBL/GenBank/DDBJ databases">
        <authorList>
            <consortium name="Pathogen Informatics"/>
        </authorList>
    </citation>
    <scope>NUCLEOTIDE SEQUENCE [LARGE SCALE GENOMIC DNA]</scope>
</reference>
<dbReference type="Proteomes" id="UP000270924">
    <property type="component" value="Unassembled WGS sequence"/>
</dbReference>
<accession>A0A3P7EAI4</accession>
<dbReference type="GO" id="GO:0005223">
    <property type="term" value="F:intracellularly cGMP-activated cation channel activity"/>
    <property type="evidence" value="ECO:0007669"/>
    <property type="project" value="TreeGrafter"/>
</dbReference>
<protein>
    <recommendedName>
        <fullName evidence="6">Ion transport domain-containing protein</fullName>
    </recommendedName>
</protein>
<dbReference type="EMBL" id="UYWW01004271">
    <property type="protein sequence ID" value="VDM13394.1"/>
    <property type="molecule type" value="Genomic_DNA"/>
</dbReference>
<dbReference type="PANTHER" id="PTHR45638:SF1">
    <property type="entry name" value="CYCLIC NUCLEOTIDE-GATED ION CHANNEL SUBUNIT B, ISOFORM A"/>
    <property type="match status" value="1"/>
</dbReference>
<dbReference type="Gene3D" id="1.10.287.70">
    <property type="match status" value="1"/>
</dbReference>
<evidence type="ECO:0000256" key="4">
    <source>
        <dbReference type="ARBA" id="ARBA00023136"/>
    </source>
</evidence>
<dbReference type="SUPFAM" id="SSF81324">
    <property type="entry name" value="Voltage-gated potassium channels"/>
    <property type="match status" value="1"/>
</dbReference>
<gene>
    <name evidence="7" type="ORF">WBA_LOCUS6780</name>
</gene>
<evidence type="ECO:0000256" key="1">
    <source>
        <dbReference type="ARBA" id="ARBA00004141"/>
    </source>
</evidence>
<dbReference type="GO" id="GO:0044877">
    <property type="term" value="F:protein-containing complex binding"/>
    <property type="evidence" value="ECO:0007669"/>
    <property type="project" value="TreeGrafter"/>
</dbReference>
<keyword evidence="3 5" id="KW-1133">Transmembrane helix</keyword>
<organism evidence="7 8">
    <name type="scientific">Wuchereria bancrofti</name>
    <dbReference type="NCBI Taxonomy" id="6293"/>
    <lineage>
        <taxon>Eukaryota</taxon>
        <taxon>Metazoa</taxon>
        <taxon>Ecdysozoa</taxon>
        <taxon>Nematoda</taxon>
        <taxon>Chromadorea</taxon>
        <taxon>Rhabditida</taxon>
        <taxon>Spirurina</taxon>
        <taxon>Spiruromorpha</taxon>
        <taxon>Filarioidea</taxon>
        <taxon>Onchocercidae</taxon>
        <taxon>Wuchereria</taxon>
    </lineage>
</organism>
<dbReference type="OrthoDB" id="5865476at2759"/>
<dbReference type="AlphaFoldDB" id="A0A3P7EAI4"/>
<dbReference type="InterPro" id="IPR005821">
    <property type="entry name" value="Ion_trans_dom"/>
</dbReference>
<evidence type="ECO:0000256" key="3">
    <source>
        <dbReference type="ARBA" id="ARBA00022989"/>
    </source>
</evidence>
<feature type="transmembrane region" description="Helical" evidence="5">
    <location>
        <begin position="190"/>
        <end position="211"/>
    </location>
</feature>
<sequence>MEANDNLIINRKDTSNLVEKLSALTDEIISDVQPGALEKIKKSKGEVDNQNFLFDYQGDMQMSELTSKDISKGDDDQSRLSDNIKEKLHTLAGNMRCRTSQMADEIMRESDDEEKCSENIEIATRNEHRPSLMSLVGLQRGISPANDRYTNKSKNREYLIWLTIVVTVFLYNAFGIPLRSSYPYQTKSNLIYWLIADYIADSIYLIDMLFIKPRLRFMSGGLPVKDIKETAKHYVHSNDFKLDLLSLTPLDIMYVWTGPIAAWRVIRMCKVKF</sequence>
<proteinExistence type="predicted"/>
<dbReference type="Pfam" id="PF00520">
    <property type="entry name" value="Ion_trans"/>
    <property type="match status" value="1"/>
</dbReference>
<dbReference type="InParanoid" id="A0A3P7EAI4"/>
<feature type="domain" description="Ion transport" evidence="6">
    <location>
        <begin position="159"/>
        <end position="269"/>
    </location>
</feature>